<dbReference type="EMBL" id="CAHJWF010000478">
    <property type="protein sequence ID" value="CAB5507847.1"/>
    <property type="molecule type" value="Genomic_DNA"/>
</dbReference>
<proteinExistence type="predicted"/>
<sequence>NADTLIIDTWKKNIYIKGEFIPEYYNAHINPGGQFTNMLKHEGAMTINIFNTPIKK</sequence>
<gene>
    <name evidence="1" type="ORF">AZO1586I_2122</name>
</gene>
<protein>
    <submittedName>
        <fullName evidence="1">Uncharacterized protein</fullName>
    </submittedName>
</protein>
<feature type="non-terminal residue" evidence="1">
    <location>
        <position position="1"/>
    </location>
</feature>
<dbReference type="Proteomes" id="UP000626656">
    <property type="component" value="Unassembled WGS sequence"/>
</dbReference>
<organism evidence="1 2">
    <name type="scientific">Bathymodiolus thermophilus thioautotrophic gill symbiont</name>
    <dbReference type="NCBI Taxonomy" id="2360"/>
    <lineage>
        <taxon>Bacteria</taxon>
        <taxon>Pseudomonadati</taxon>
        <taxon>Pseudomonadota</taxon>
        <taxon>Gammaproteobacteria</taxon>
        <taxon>sulfur-oxidizing symbionts</taxon>
    </lineage>
</organism>
<comment type="caution">
    <text evidence="1">The sequence shown here is derived from an EMBL/GenBank/DDBJ whole genome shotgun (WGS) entry which is preliminary data.</text>
</comment>
<keyword evidence="2" id="KW-1185">Reference proteome</keyword>
<evidence type="ECO:0000313" key="2">
    <source>
        <dbReference type="Proteomes" id="UP000626656"/>
    </source>
</evidence>
<name>A0ABN7GDF4_9GAMM</name>
<reference evidence="1 2" key="1">
    <citation type="submission" date="2020-05" db="EMBL/GenBank/DDBJ databases">
        <authorList>
            <person name="Petersen J."/>
            <person name="Sayavedra L."/>
        </authorList>
    </citation>
    <scope>NUCLEOTIDE SEQUENCE [LARGE SCALE GENOMIC DNA]</scope>
    <source>
        <strain evidence="1">B azoricus SOX ET2 1586I</strain>
    </source>
</reference>
<evidence type="ECO:0000313" key="1">
    <source>
        <dbReference type="EMBL" id="CAB5507847.1"/>
    </source>
</evidence>
<accession>A0ABN7GDF4</accession>